<dbReference type="EMBL" id="RCMG01000194">
    <property type="protein sequence ID" value="KAG2860096.1"/>
    <property type="molecule type" value="Genomic_DNA"/>
</dbReference>
<dbReference type="Gene3D" id="3.40.830.10">
    <property type="entry name" value="LigB-like"/>
    <property type="match status" value="1"/>
</dbReference>
<dbReference type="EMBL" id="MJFZ01000060">
    <property type="protein sequence ID" value="RAW39759.1"/>
    <property type="molecule type" value="Genomic_DNA"/>
</dbReference>
<dbReference type="Proteomes" id="UP000688947">
    <property type="component" value="Unassembled WGS sequence"/>
</dbReference>
<dbReference type="Proteomes" id="UP000251314">
    <property type="component" value="Unassembled WGS sequence"/>
</dbReference>
<dbReference type="EMBL" id="RCMV01000152">
    <property type="protein sequence ID" value="KAG3223216.1"/>
    <property type="molecule type" value="Genomic_DNA"/>
</dbReference>
<dbReference type="PANTHER" id="PTHR30096:SF0">
    <property type="entry name" value="4,5-DOPA DIOXYGENASE EXTRADIOL-LIKE PROTEIN"/>
    <property type="match status" value="1"/>
</dbReference>
<evidence type="ECO:0000313" key="11">
    <source>
        <dbReference type="EMBL" id="KAG3223216.1"/>
    </source>
</evidence>
<evidence type="ECO:0000313" key="7">
    <source>
        <dbReference type="EMBL" id="KAG2860096.1"/>
    </source>
</evidence>
<dbReference type="CDD" id="cd07363">
    <property type="entry name" value="45_DOPA_Dioxygenase"/>
    <property type="match status" value="1"/>
</dbReference>
<reference evidence="12" key="3">
    <citation type="submission" date="2021-01" db="EMBL/GenBank/DDBJ databases">
        <title>Phytophthora aleatoria, a newly-described species from Pinus radiata is distinct from Phytophthora cactorum isolates based on comparative genomics.</title>
        <authorList>
            <person name="Mcdougal R."/>
            <person name="Panda P."/>
            <person name="Williams N."/>
            <person name="Studholme D.J."/>
        </authorList>
    </citation>
    <scope>NUCLEOTIDE SEQUENCE</scope>
    <source>
        <strain evidence="12">NZFS 3830</strain>
    </source>
</reference>
<comment type="caution">
    <text evidence="13">The sequence shown here is derived from an EMBL/GenBank/DDBJ whole genome shotgun (WGS) entry which is preliminary data.</text>
</comment>
<gene>
    <name evidence="12" type="ORF">JG687_00006694</name>
    <name evidence="13" type="ORF">PC110_g4058</name>
    <name evidence="7" type="ORF">PC113_g8353</name>
    <name evidence="8" type="ORF">PC115_g7244</name>
    <name evidence="9" type="ORF">PC117_g8573</name>
    <name evidence="10" type="ORF">PC118_g7354</name>
    <name evidence="11" type="ORF">PC129_g6100</name>
</gene>
<dbReference type="EMBL" id="JAENGZ010000278">
    <property type="protein sequence ID" value="KAG6963240.1"/>
    <property type="molecule type" value="Genomic_DNA"/>
</dbReference>
<dbReference type="GO" id="GO:0008270">
    <property type="term" value="F:zinc ion binding"/>
    <property type="evidence" value="ECO:0007669"/>
    <property type="project" value="InterPro"/>
</dbReference>
<evidence type="ECO:0000313" key="14">
    <source>
        <dbReference type="Proteomes" id="UP000251314"/>
    </source>
</evidence>
<dbReference type="EMBL" id="RCML01000174">
    <property type="protein sequence ID" value="KAG2987306.1"/>
    <property type="molecule type" value="Genomic_DNA"/>
</dbReference>
<accession>A0A329SSV9</accession>
<sequence length="287" mass="32059">MPAFRHPVVAVSHGPGPLWLLSSGFDEMRRESRLAAELLSILFEKLYPKDENLPKRILFVSAHFESDSSGFEISNAANPDMIYDFYGFPDEAYEFVYPAKGDPAFAQRVKKQLEKNKIKAKLVNRGYDHGVFTPMKLIRPQADIPIVTLSINSYLSNQDHLNLGKALASFRDEDTLVLCSGQSTHNLREFHSRSPTLIEGAKAFQYWLDSTLAADSKLSVADRTKQITNWRNAPGTKFAHPSPDHFMPFVIAAGAGMEEKEPGAQALFGGWANGHMSLANYVWGIQQ</sequence>
<dbReference type="SUPFAM" id="SSF53213">
    <property type="entry name" value="LigB-like"/>
    <property type="match status" value="1"/>
</dbReference>
<evidence type="ECO:0000259" key="6">
    <source>
        <dbReference type="Pfam" id="PF02900"/>
    </source>
</evidence>
<evidence type="ECO:0000313" key="13">
    <source>
        <dbReference type="EMBL" id="RAW39759.1"/>
    </source>
</evidence>
<keyword evidence="5" id="KW-0560">Oxidoreductase</keyword>
<protein>
    <recommendedName>
        <fullName evidence="6">Extradiol ring-cleavage dioxygenase class III enzyme subunit B domain-containing protein</fullName>
    </recommendedName>
</protein>
<evidence type="ECO:0000313" key="8">
    <source>
        <dbReference type="EMBL" id="KAG2928299.1"/>
    </source>
</evidence>
<evidence type="ECO:0000256" key="5">
    <source>
        <dbReference type="ARBA" id="ARBA00023002"/>
    </source>
</evidence>
<comment type="similarity">
    <text evidence="2">Belongs to the DODA-type extradiol aromatic ring-opening dioxygenase family.</text>
</comment>
<dbReference type="OrthoDB" id="7396853at2759"/>
<dbReference type="PANTHER" id="PTHR30096">
    <property type="entry name" value="4,5-DOPA DIOXYGENASE EXTRADIOL-LIKE PROTEIN"/>
    <property type="match status" value="1"/>
</dbReference>
<dbReference type="Proteomes" id="UP000760860">
    <property type="component" value="Unassembled WGS sequence"/>
</dbReference>
<dbReference type="PIRSF" id="PIRSF006157">
    <property type="entry name" value="Doxgns_DODA"/>
    <property type="match status" value="1"/>
</dbReference>
<evidence type="ECO:0000256" key="3">
    <source>
        <dbReference type="ARBA" id="ARBA00022723"/>
    </source>
</evidence>
<dbReference type="GO" id="GO:0016702">
    <property type="term" value="F:oxidoreductase activity, acting on single donors with incorporation of molecular oxygen, incorporation of two atoms of oxygen"/>
    <property type="evidence" value="ECO:0007669"/>
    <property type="project" value="UniProtKB-ARBA"/>
</dbReference>
<dbReference type="EMBL" id="RCMK01000186">
    <property type="protein sequence ID" value="KAG2945295.1"/>
    <property type="molecule type" value="Genomic_DNA"/>
</dbReference>
<reference evidence="7" key="2">
    <citation type="submission" date="2018-10" db="EMBL/GenBank/DDBJ databases">
        <title>Effector identification in a new, highly contiguous assembly of the strawberry crown rot pathogen Phytophthora cactorum.</title>
        <authorList>
            <person name="Armitage A.D."/>
            <person name="Nellist C.F."/>
            <person name="Bates H."/>
            <person name="Vickerstaff R.J."/>
            <person name="Harrison R.J."/>
        </authorList>
    </citation>
    <scope>NUCLEOTIDE SEQUENCE</scope>
    <source>
        <strain evidence="7">15-7</strain>
        <strain evidence="8">4032</strain>
        <strain evidence="9">4040</strain>
        <strain evidence="10">P415</strain>
        <strain evidence="11">P421</strain>
    </source>
</reference>
<evidence type="ECO:0000256" key="2">
    <source>
        <dbReference type="ARBA" id="ARBA00007581"/>
    </source>
</evidence>
<dbReference type="Proteomes" id="UP000735874">
    <property type="component" value="Unassembled WGS sequence"/>
</dbReference>
<evidence type="ECO:0000313" key="12">
    <source>
        <dbReference type="EMBL" id="KAG6963240.1"/>
    </source>
</evidence>
<organism evidence="13 14">
    <name type="scientific">Phytophthora cactorum</name>
    <dbReference type="NCBI Taxonomy" id="29920"/>
    <lineage>
        <taxon>Eukaryota</taxon>
        <taxon>Sar</taxon>
        <taxon>Stramenopiles</taxon>
        <taxon>Oomycota</taxon>
        <taxon>Peronosporomycetes</taxon>
        <taxon>Peronosporales</taxon>
        <taxon>Peronosporaceae</taxon>
        <taxon>Phytophthora</taxon>
    </lineage>
</organism>
<dbReference type="Proteomes" id="UP000774804">
    <property type="component" value="Unassembled WGS sequence"/>
</dbReference>
<name>A0A329SSV9_9STRA</name>
<reference evidence="13 14" key="1">
    <citation type="submission" date="2018-01" db="EMBL/GenBank/DDBJ databases">
        <title>Draft genome of the strawberry crown rot pathogen Phytophthora cactorum.</title>
        <authorList>
            <person name="Armitage A.D."/>
            <person name="Lysoe E."/>
            <person name="Nellist C.F."/>
            <person name="Harrison R.J."/>
            <person name="Brurberg M.B."/>
        </authorList>
    </citation>
    <scope>NUCLEOTIDE SEQUENCE [LARGE SCALE GENOMIC DNA]</scope>
    <source>
        <strain evidence="13 14">10300</strain>
    </source>
</reference>
<keyword evidence="14" id="KW-1185">Reference proteome</keyword>
<evidence type="ECO:0000256" key="4">
    <source>
        <dbReference type="ARBA" id="ARBA00022833"/>
    </source>
</evidence>
<dbReference type="VEuPathDB" id="FungiDB:PC110_g4058"/>
<evidence type="ECO:0000256" key="1">
    <source>
        <dbReference type="ARBA" id="ARBA00001947"/>
    </source>
</evidence>
<evidence type="ECO:0000313" key="9">
    <source>
        <dbReference type="EMBL" id="KAG2945295.1"/>
    </source>
</evidence>
<evidence type="ECO:0000313" key="10">
    <source>
        <dbReference type="EMBL" id="KAG2987306.1"/>
    </source>
</evidence>
<keyword evidence="4" id="KW-0862">Zinc</keyword>
<dbReference type="InterPro" id="IPR014436">
    <property type="entry name" value="Extradiol_dOase_DODA"/>
</dbReference>
<feature type="domain" description="Extradiol ring-cleavage dioxygenase class III enzyme subunit B" evidence="6">
    <location>
        <begin position="51"/>
        <end position="263"/>
    </location>
</feature>
<dbReference type="AlphaFoldDB" id="A0A329SSV9"/>
<dbReference type="GO" id="GO:0008198">
    <property type="term" value="F:ferrous iron binding"/>
    <property type="evidence" value="ECO:0007669"/>
    <property type="project" value="InterPro"/>
</dbReference>
<dbReference type="InterPro" id="IPR004183">
    <property type="entry name" value="Xdiol_dOase_suB"/>
</dbReference>
<keyword evidence="3" id="KW-0479">Metal-binding</keyword>
<dbReference type="EMBL" id="RCMI01000171">
    <property type="protein sequence ID" value="KAG2928299.1"/>
    <property type="molecule type" value="Genomic_DNA"/>
</dbReference>
<proteinExistence type="inferred from homology"/>
<dbReference type="Proteomes" id="UP000736787">
    <property type="component" value="Unassembled WGS sequence"/>
</dbReference>
<comment type="cofactor">
    <cofactor evidence="1">
        <name>Zn(2+)</name>
        <dbReference type="ChEBI" id="CHEBI:29105"/>
    </cofactor>
</comment>
<dbReference type="Pfam" id="PF02900">
    <property type="entry name" value="LigB"/>
    <property type="match status" value="1"/>
</dbReference>
<dbReference type="Proteomes" id="UP000697107">
    <property type="component" value="Unassembled WGS sequence"/>
</dbReference>
<dbReference type="STRING" id="29920.A0A329SSV9"/>